<organism evidence="1 2">
    <name type="scientific">Pochonia chlamydosporia 170</name>
    <dbReference type="NCBI Taxonomy" id="1380566"/>
    <lineage>
        <taxon>Eukaryota</taxon>
        <taxon>Fungi</taxon>
        <taxon>Dikarya</taxon>
        <taxon>Ascomycota</taxon>
        <taxon>Pezizomycotina</taxon>
        <taxon>Sordariomycetes</taxon>
        <taxon>Hypocreomycetidae</taxon>
        <taxon>Hypocreales</taxon>
        <taxon>Clavicipitaceae</taxon>
        <taxon>Pochonia</taxon>
    </lineage>
</organism>
<accession>A0A179EYW8</accession>
<evidence type="ECO:0000313" key="2">
    <source>
        <dbReference type="Proteomes" id="UP000078397"/>
    </source>
</evidence>
<dbReference type="AlphaFoldDB" id="A0A179EYW8"/>
<proteinExistence type="predicted"/>
<dbReference type="EMBL" id="LSBJ02000002">
    <property type="protein sequence ID" value="OAQ58395.1"/>
    <property type="molecule type" value="Genomic_DNA"/>
</dbReference>
<protein>
    <submittedName>
        <fullName evidence="1">Uncharacterized protein</fullName>
    </submittedName>
</protein>
<dbReference type="RefSeq" id="XP_018136566.1">
    <property type="nucleotide sequence ID" value="XM_018294742.1"/>
</dbReference>
<name>A0A179EYW8_METCM</name>
<dbReference type="GeneID" id="28858736"/>
<dbReference type="OrthoDB" id="5026157at2759"/>
<keyword evidence="2" id="KW-1185">Reference proteome</keyword>
<gene>
    <name evidence="1" type="ORF">VFPPC_16990</name>
</gene>
<comment type="caution">
    <text evidence="1">The sequence shown here is derived from an EMBL/GenBank/DDBJ whole genome shotgun (WGS) entry which is preliminary data.</text>
</comment>
<evidence type="ECO:0000313" key="1">
    <source>
        <dbReference type="EMBL" id="OAQ58395.1"/>
    </source>
</evidence>
<reference evidence="1 2" key="1">
    <citation type="journal article" date="2016" name="PLoS Pathog.">
        <title>Biosynthesis of antibiotic leucinostatins in bio-control fungus Purpureocillium lilacinum and their inhibition on phytophthora revealed by genome mining.</title>
        <authorList>
            <person name="Wang G."/>
            <person name="Liu Z."/>
            <person name="Lin R."/>
            <person name="Li E."/>
            <person name="Mao Z."/>
            <person name="Ling J."/>
            <person name="Yang Y."/>
            <person name="Yin W.B."/>
            <person name="Xie B."/>
        </authorList>
    </citation>
    <scope>NUCLEOTIDE SEQUENCE [LARGE SCALE GENOMIC DNA]</scope>
    <source>
        <strain evidence="1">170</strain>
    </source>
</reference>
<dbReference type="Proteomes" id="UP000078397">
    <property type="component" value="Unassembled WGS sequence"/>
</dbReference>
<sequence>MATISSYFGAANGRRPDSDRVILAPAHISSRPKDVNGILIEPDEFMLNGKRYVRNSAVAKPQKHTKKRTSVVWQYGEDIQLMQDPTKRFWYCYLCEQQQRQQGLPISGKGNCTALLRAGLIWWRY</sequence>
<dbReference type="KEGG" id="pchm:VFPPC_16990"/>